<feature type="domain" description="Thiamine pyrophosphate enzyme TPP-binding" evidence="1">
    <location>
        <begin position="4"/>
        <end position="55"/>
    </location>
</feature>
<organism evidence="2">
    <name type="scientific">marine sediment metagenome</name>
    <dbReference type="NCBI Taxonomy" id="412755"/>
    <lineage>
        <taxon>unclassified sequences</taxon>
        <taxon>metagenomes</taxon>
        <taxon>ecological metagenomes</taxon>
    </lineage>
</organism>
<dbReference type="AlphaFoldDB" id="X0RW92"/>
<comment type="caution">
    <text evidence="2">The sequence shown here is derived from an EMBL/GenBank/DDBJ whole genome shotgun (WGS) entry which is preliminary data.</text>
</comment>
<dbReference type="InterPro" id="IPR011766">
    <property type="entry name" value="TPP_enzyme_TPP-bd"/>
</dbReference>
<gene>
    <name evidence="2" type="ORF">S01H1_15406</name>
</gene>
<dbReference type="Pfam" id="PF02775">
    <property type="entry name" value="TPP_enzyme_C"/>
    <property type="match status" value="1"/>
</dbReference>
<evidence type="ECO:0000313" key="2">
    <source>
        <dbReference type="EMBL" id="GAF73063.1"/>
    </source>
</evidence>
<feature type="non-terminal residue" evidence="2">
    <location>
        <position position="1"/>
    </location>
</feature>
<evidence type="ECO:0000259" key="1">
    <source>
        <dbReference type="Pfam" id="PF02775"/>
    </source>
</evidence>
<proteinExistence type="predicted"/>
<dbReference type="SUPFAM" id="SSF52518">
    <property type="entry name" value="Thiamin diphosphate-binding fold (THDP-binding)"/>
    <property type="match status" value="1"/>
</dbReference>
<dbReference type="GO" id="GO:0003824">
    <property type="term" value="F:catalytic activity"/>
    <property type="evidence" value="ECO:0007669"/>
    <property type="project" value="InterPro"/>
</dbReference>
<reference evidence="2" key="1">
    <citation type="journal article" date="2014" name="Front. Microbiol.">
        <title>High frequency of phylogenetically diverse reductive dehalogenase-homologous genes in deep subseafloor sedimentary metagenomes.</title>
        <authorList>
            <person name="Kawai M."/>
            <person name="Futagami T."/>
            <person name="Toyoda A."/>
            <person name="Takaki Y."/>
            <person name="Nishi S."/>
            <person name="Hori S."/>
            <person name="Arai W."/>
            <person name="Tsubouchi T."/>
            <person name="Morono Y."/>
            <person name="Uchiyama I."/>
            <person name="Ito T."/>
            <person name="Fujiyama A."/>
            <person name="Inagaki F."/>
            <person name="Takami H."/>
        </authorList>
    </citation>
    <scope>NUCLEOTIDE SEQUENCE</scope>
    <source>
        <strain evidence="2">Expedition CK06-06</strain>
    </source>
</reference>
<dbReference type="Gene3D" id="3.40.50.970">
    <property type="match status" value="1"/>
</dbReference>
<protein>
    <recommendedName>
        <fullName evidence="1">Thiamine pyrophosphate enzyme TPP-binding domain-containing protein</fullName>
    </recommendedName>
</protein>
<dbReference type="InterPro" id="IPR029061">
    <property type="entry name" value="THDP-binding"/>
</dbReference>
<name>X0RW92_9ZZZZ</name>
<dbReference type="EMBL" id="BARS01008041">
    <property type="protein sequence ID" value="GAF73063.1"/>
    <property type="molecule type" value="Genomic_DNA"/>
</dbReference>
<accession>X0RW92</accession>
<dbReference type="GO" id="GO:0030976">
    <property type="term" value="F:thiamine pyrophosphate binding"/>
    <property type="evidence" value="ECO:0007669"/>
    <property type="project" value="InterPro"/>
</dbReference>
<sequence length="84" mass="9222">GAFAKRYIGVDFADVRYDKMAEAAGWYGERVEDPKEITPALQRAVDSGKPALLDILVDGQANLGPPDFATAVSIWFEGVEFPQY</sequence>